<accession>A0AAD7IJ93</accession>
<name>A0AAD7IJ93_9AGAR</name>
<comment type="caution">
    <text evidence="1">The sequence shown here is derived from an EMBL/GenBank/DDBJ whole genome shotgun (WGS) entry which is preliminary data.</text>
</comment>
<dbReference type="AlphaFoldDB" id="A0AAD7IJ93"/>
<proteinExistence type="predicted"/>
<evidence type="ECO:0000313" key="1">
    <source>
        <dbReference type="EMBL" id="KAJ7742860.1"/>
    </source>
</evidence>
<keyword evidence="2" id="KW-1185">Reference proteome</keyword>
<sequence length="62" mass="7190">MDSKPTPDDTYYLETITFQVEDRLFKVPRYHFERNSEIHATALTLLAGSNSVEERATKTQLN</sequence>
<reference evidence="1" key="1">
    <citation type="submission" date="2023-03" db="EMBL/GenBank/DDBJ databases">
        <title>Massive genome expansion in bonnet fungi (Mycena s.s.) driven by repeated elements and novel gene families across ecological guilds.</title>
        <authorList>
            <consortium name="Lawrence Berkeley National Laboratory"/>
            <person name="Harder C.B."/>
            <person name="Miyauchi S."/>
            <person name="Viragh M."/>
            <person name="Kuo A."/>
            <person name="Thoen E."/>
            <person name="Andreopoulos B."/>
            <person name="Lu D."/>
            <person name="Skrede I."/>
            <person name="Drula E."/>
            <person name="Henrissat B."/>
            <person name="Morin E."/>
            <person name="Kohler A."/>
            <person name="Barry K."/>
            <person name="LaButti K."/>
            <person name="Morin E."/>
            <person name="Salamov A."/>
            <person name="Lipzen A."/>
            <person name="Mereny Z."/>
            <person name="Hegedus B."/>
            <person name="Baldrian P."/>
            <person name="Stursova M."/>
            <person name="Weitz H."/>
            <person name="Taylor A."/>
            <person name="Grigoriev I.V."/>
            <person name="Nagy L.G."/>
            <person name="Martin F."/>
            <person name="Kauserud H."/>
        </authorList>
    </citation>
    <scope>NUCLEOTIDE SEQUENCE</scope>
    <source>
        <strain evidence="1">CBHHK182m</strain>
    </source>
</reference>
<evidence type="ECO:0000313" key="2">
    <source>
        <dbReference type="Proteomes" id="UP001215598"/>
    </source>
</evidence>
<dbReference type="EMBL" id="JARKIB010000093">
    <property type="protein sequence ID" value="KAJ7742860.1"/>
    <property type="molecule type" value="Genomic_DNA"/>
</dbReference>
<gene>
    <name evidence="1" type="ORF">B0H16DRAFT_1728021</name>
</gene>
<protein>
    <submittedName>
        <fullName evidence="1">Uncharacterized protein</fullName>
    </submittedName>
</protein>
<dbReference type="Proteomes" id="UP001215598">
    <property type="component" value="Unassembled WGS sequence"/>
</dbReference>
<organism evidence="1 2">
    <name type="scientific">Mycena metata</name>
    <dbReference type="NCBI Taxonomy" id="1033252"/>
    <lineage>
        <taxon>Eukaryota</taxon>
        <taxon>Fungi</taxon>
        <taxon>Dikarya</taxon>
        <taxon>Basidiomycota</taxon>
        <taxon>Agaricomycotina</taxon>
        <taxon>Agaricomycetes</taxon>
        <taxon>Agaricomycetidae</taxon>
        <taxon>Agaricales</taxon>
        <taxon>Marasmiineae</taxon>
        <taxon>Mycenaceae</taxon>
        <taxon>Mycena</taxon>
    </lineage>
</organism>